<dbReference type="CDD" id="cd00085">
    <property type="entry name" value="HNHc"/>
    <property type="match status" value="1"/>
</dbReference>
<dbReference type="OrthoDB" id="5177627at2"/>
<dbReference type="EMBL" id="BKBA01000004">
    <property type="protein sequence ID" value="GEQ13340.1"/>
    <property type="molecule type" value="Genomic_DNA"/>
</dbReference>
<sequence length="544" mass="57538">MDIEVADGQGAPHAAVVALESARSALTAVREALPQLSGAELAEVLRLADAVKAQACATQVLVTTEAAHRGEFTSARRGAGSAHEWVLEHAPSLRQGGAGQLASFAVDVAHCTPGGQWSTEGPRAGAFADPQRAEGVVWARVVTGEVGVPLARTMLTEIARLADRLRPEAIPTVAAAMLDHGVLCGVRDVKRVRTRLLAQHGLDGELDDDQRRLRTAAHLSQPEVSEGDITEYRMGLTPEQSAALEAALGPLASPVPDPATGAFDPRSHGQRRAEALMSIVTGHAARDGEVAGPAAAPTALHVTMGLTDLVRFLDLSGTSVPGCPSTTAFGTVVGSTAAGTILNAGDVRRLACDADIIPVVLGSAGEVLDVGRAARLFTRGQRRALTHRDGGCTWPGCDAPASWGRAHHVVHWVDGGRSDLDNAALLCQRHHTHVHDQRLVATVHPPDEFGRSVTWDGTPGSYDIALSRRLAARRRDGERRRADRRRDAEHRRRALDVGGPDPWAGAWARSWADDEDLVAELEAIHDADVRGPGSLHEMPEPAAA</sequence>
<dbReference type="InterPro" id="IPR003615">
    <property type="entry name" value="HNH_nuc"/>
</dbReference>
<comment type="caution">
    <text evidence="4">The sequence shown here is derived from an EMBL/GenBank/DDBJ whole genome shotgun (WGS) entry which is preliminary data.</text>
</comment>
<gene>
    <name evidence="4" type="ORF">KLO01_13870</name>
</gene>
<evidence type="ECO:0000256" key="2">
    <source>
        <dbReference type="SAM" id="MobiDB-lite"/>
    </source>
</evidence>
<reference evidence="4 5" key="1">
    <citation type="submission" date="2019-07" db="EMBL/GenBank/DDBJ databases">
        <title>Whole genome shotgun sequence of Knoellia locipacati NBRC 109775.</title>
        <authorList>
            <person name="Hosoyama A."/>
            <person name="Uohara A."/>
            <person name="Ohji S."/>
            <person name="Ichikawa N."/>
        </authorList>
    </citation>
    <scope>NUCLEOTIDE SEQUENCE [LARGE SCALE GENOMIC DNA]</scope>
    <source>
        <strain evidence="4 5">NBRC 109775</strain>
    </source>
</reference>
<comment type="similarity">
    <text evidence="1">Belongs to the Rv1128c/1148c/1588c/1702c/1945/3466 family.</text>
</comment>
<protein>
    <recommendedName>
        <fullName evidence="3">HNH nuclease domain-containing protein</fullName>
    </recommendedName>
</protein>
<organism evidence="4 5">
    <name type="scientific">Knoellia locipacati</name>
    <dbReference type="NCBI Taxonomy" id="882824"/>
    <lineage>
        <taxon>Bacteria</taxon>
        <taxon>Bacillati</taxon>
        <taxon>Actinomycetota</taxon>
        <taxon>Actinomycetes</taxon>
        <taxon>Micrococcales</taxon>
        <taxon>Intrasporangiaceae</taxon>
        <taxon>Knoellia</taxon>
    </lineage>
</organism>
<feature type="compositionally biased region" description="Basic and acidic residues" evidence="2">
    <location>
        <begin position="475"/>
        <end position="490"/>
    </location>
</feature>
<evidence type="ECO:0000259" key="3">
    <source>
        <dbReference type="SMART" id="SM00507"/>
    </source>
</evidence>
<dbReference type="SMART" id="SM00507">
    <property type="entry name" value="HNHc"/>
    <property type="match status" value="1"/>
</dbReference>
<feature type="region of interest" description="Disordered" evidence="2">
    <location>
        <begin position="475"/>
        <end position="499"/>
    </location>
</feature>
<accession>A0A512SZJ0</accession>
<dbReference type="InterPro" id="IPR002711">
    <property type="entry name" value="HNH"/>
</dbReference>
<dbReference type="Pfam" id="PF02720">
    <property type="entry name" value="DUF222"/>
    <property type="match status" value="1"/>
</dbReference>
<evidence type="ECO:0000313" key="5">
    <source>
        <dbReference type="Proteomes" id="UP000321793"/>
    </source>
</evidence>
<evidence type="ECO:0000256" key="1">
    <source>
        <dbReference type="ARBA" id="ARBA00023450"/>
    </source>
</evidence>
<dbReference type="GO" id="GO:0003676">
    <property type="term" value="F:nucleic acid binding"/>
    <property type="evidence" value="ECO:0007669"/>
    <property type="project" value="InterPro"/>
</dbReference>
<keyword evidence="5" id="KW-1185">Reference proteome</keyword>
<proteinExistence type="inferred from homology"/>
<dbReference type="Proteomes" id="UP000321793">
    <property type="component" value="Unassembled WGS sequence"/>
</dbReference>
<dbReference type="GO" id="GO:0008270">
    <property type="term" value="F:zinc ion binding"/>
    <property type="evidence" value="ECO:0007669"/>
    <property type="project" value="InterPro"/>
</dbReference>
<evidence type="ECO:0000313" key="4">
    <source>
        <dbReference type="EMBL" id="GEQ13340.1"/>
    </source>
</evidence>
<dbReference type="Pfam" id="PF01844">
    <property type="entry name" value="HNH"/>
    <property type="match status" value="1"/>
</dbReference>
<dbReference type="GO" id="GO:0004519">
    <property type="term" value="F:endonuclease activity"/>
    <property type="evidence" value="ECO:0007669"/>
    <property type="project" value="InterPro"/>
</dbReference>
<dbReference type="Gene3D" id="1.10.30.50">
    <property type="match status" value="1"/>
</dbReference>
<dbReference type="AlphaFoldDB" id="A0A512SZJ0"/>
<name>A0A512SZJ0_9MICO</name>
<dbReference type="InterPro" id="IPR003870">
    <property type="entry name" value="DUF222"/>
</dbReference>
<dbReference type="RefSeq" id="WP_147063510.1">
    <property type="nucleotide sequence ID" value="NZ_BAABDN010000001.1"/>
</dbReference>
<feature type="domain" description="HNH nuclease" evidence="3">
    <location>
        <begin position="380"/>
        <end position="432"/>
    </location>
</feature>